<evidence type="ECO:0000313" key="3">
    <source>
        <dbReference type="Proteomes" id="UP000255024"/>
    </source>
</evidence>
<keyword evidence="2" id="KW-0456">Lyase</keyword>
<proteinExistence type="predicted"/>
<accession>A0A378RLK3</accession>
<dbReference type="Gene3D" id="2.130.10.10">
    <property type="entry name" value="YVTN repeat-like/Quinoprotein amine dehydrogenase"/>
    <property type="match status" value="1"/>
</dbReference>
<dbReference type="SUPFAM" id="SSF50969">
    <property type="entry name" value="YVTN repeat-like/Quinoprotein amine dehydrogenase"/>
    <property type="match status" value="1"/>
</dbReference>
<feature type="signal peptide" evidence="1">
    <location>
        <begin position="1"/>
        <end position="23"/>
    </location>
</feature>
<feature type="chain" id="PRO_5016837822" evidence="1">
    <location>
        <begin position="24"/>
        <end position="341"/>
    </location>
</feature>
<keyword evidence="3" id="KW-1185">Reference proteome</keyword>
<dbReference type="PANTHER" id="PTHR47197">
    <property type="entry name" value="PROTEIN NIRF"/>
    <property type="match status" value="1"/>
</dbReference>
<dbReference type="EMBL" id="UGQL01000001">
    <property type="protein sequence ID" value="STZ27067.1"/>
    <property type="molecule type" value="Genomic_DNA"/>
</dbReference>
<keyword evidence="1" id="KW-0732">Signal</keyword>
<dbReference type="InterPro" id="IPR015943">
    <property type="entry name" value="WD40/YVTN_repeat-like_dom_sf"/>
</dbReference>
<dbReference type="InterPro" id="IPR051200">
    <property type="entry name" value="Host-pathogen_enzymatic-act"/>
</dbReference>
<dbReference type="GO" id="GO:0016829">
    <property type="term" value="F:lyase activity"/>
    <property type="evidence" value="ECO:0007669"/>
    <property type="project" value="UniProtKB-KW"/>
</dbReference>
<protein>
    <submittedName>
        <fullName evidence="2">Streptogramin lyase</fullName>
    </submittedName>
</protein>
<dbReference type="RefSeq" id="WP_115090085.1">
    <property type="nucleotide sequence ID" value="NZ_CP068107.1"/>
</dbReference>
<dbReference type="NCBIfam" id="TIGR02276">
    <property type="entry name" value="beta_rpt_yvtn"/>
    <property type="match status" value="1"/>
</dbReference>
<evidence type="ECO:0000256" key="1">
    <source>
        <dbReference type="SAM" id="SignalP"/>
    </source>
</evidence>
<organism evidence="2 3">
    <name type="scientific">Myroides odoratus</name>
    <name type="common">Flavobacterium odoratum</name>
    <dbReference type="NCBI Taxonomy" id="256"/>
    <lineage>
        <taxon>Bacteria</taxon>
        <taxon>Pseudomonadati</taxon>
        <taxon>Bacteroidota</taxon>
        <taxon>Flavobacteriia</taxon>
        <taxon>Flavobacteriales</taxon>
        <taxon>Flavobacteriaceae</taxon>
        <taxon>Myroides</taxon>
    </lineage>
</organism>
<reference evidence="2 3" key="1">
    <citation type="submission" date="2018-06" db="EMBL/GenBank/DDBJ databases">
        <authorList>
            <consortium name="Pathogen Informatics"/>
            <person name="Doyle S."/>
        </authorList>
    </citation>
    <scope>NUCLEOTIDE SEQUENCE [LARGE SCALE GENOMIC DNA]</scope>
    <source>
        <strain evidence="2 3">NCTC11179</strain>
    </source>
</reference>
<evidence type="ECO:0000313" key="2">
    <source>
        <dbReference type="EMBL" id="STZ27067.1"/>
    </source>
</evidence>
<gene>
    <name evidence="2" type="primary">yncE</name>
    <name evidence="2" type="ORF">NCTC11179_00597</name>
</gene>
<dbReference type="InterPro" id="IPR011044">
    <property type="entry name" value="Quino_amine_DH_bsu"/>
</dbReference>
<sequence length="341" mass="36684">MKYTKQITLAGACLLALSTTAFAQTIDKSQAVGKGLYELTYNSGDNGVYVASVVDFKNKEGIIYKLNGNTLAVEKEINVQGNPVFGIAVNEKTQKLYGTNTITNAITVVNLKTGEVKVIPGTHEKGHNREIAIDESTNTIYASDTQEEGKIWVINGNKDTLEGYIENTGVFTAGLAFDRQTNKLYVTNMGTNEVAIIDPKTKKVVKKFASGGESPINVAIDEVGRRLFVTNSSTGLTILHADSGELLKVVKFKGGSLGVKYAPTANKIVLANRESGKTAIVDGKSYEVVTELETGSHPNTVAVNVKTGTAYVTNKTKRMPKEEGKEPQVDTNGDIVSKIQL</sequence>
<dbReference type="PANTHER" id="PTHR47197:SF3">
    <property type="entry name" value="DIHYDRO-HEME D1 DEHYDROGENASE"/>
    <property type="match status" value="1"/>
</dbReference>
<dbReference type="AlphaFoldDB" id="A0A378RLK3"/>
<dbReference type="InterPro" id="IPR011964">
    <property type="entry name" value="YVTN_b-propeller_repeat"/>
</dbReference>
<dbReference type="Proteomes" id="UP000255024">
    <property type="component" value="Unassembled WGS sequence"/>
</dbReference>
<name>A0A378RLK3_MYROD</name>